<dbReference type="InterPro" id="IPR046960">
    <property type="entry name" value="PPR_At4g14850-like_plant"/>
</dbReference>
<evidence type="ECO:0000256" key="2">
    <source>
        <dbReference type="PROSITE-ProRule" id="PRU00708"/>
    </source>
</evidence>
<dbReference type="InterPro" id="IPR011990">
    <property type="entry name" value="TPR-like_helical_dom_sf"/>
</dbReference>
<dbReference type="AlphaFoldDB" id="A0A438IH69"/>
<dbReference type="Pfam" id="PF20431">
    <property type="entry name" value="E_motif"/>
    <property type="match status" value="1"/>
</dbReference>
<dbReference type="EMBL" id="QGNW01000110">
    <property type="protein sequence ID" value="RVW96085.1"/>
    <property type="molecule type" value="Genomic_DNA"/>
</dbReference>
<dbReference type="GO" id="GO:0009451">
    <property type="term" value="P:RNA modification"/>
    <property type="evidence" value="ECO:0007669"/>
    <property type="project" value="InterPro"/>
</dbReference>
<dbReference type="NCBIfam" id="TIGR00756">
    <property type="entry name" value="PPR"/>
    <property type="match status" value="2"/>
</dbReference>
<evidence type="ECO:0000256" key="1">
    <source>
        <dbReference type="ARBA" id="ARBA00022737"/>
    </source>
</evidence>
<evidence type="ECO:0000313" key="3">
    <source>
        <dbReference type="EMBL" id="RVW96085.1"/>
    </source>
</evidence>
<dbReference type="Gene3D" id="1.25.40.10">
    <property type="entry name" value="Tetratricopeptide repeat domain"/>
    <property type="match status" value="1"/>
</dbReference>
<feature type="repeat" description="PPR" evidence="2">
    <location>
        <begin position="117"/>
        <end position="147"/>
    </location>
</feature>
<keyword evidence="1" id="KW-0677">Repeat</keyword>
<accession>A0A438IH69</accession>
<dbReference type="InterPro" id="IPR002885">
    <property type="entry name" value="PPR_rpt"/>
</dbReference>
<dbReference type="InterPro" id="IPR046848">
    <property type="entry name" value="E_motif"/>
</dbReference>
<dbReference type="PROSITE" id="PS51375">
    <property type="entry name" value="PPR"/>
    <property type="match status" value="2"/>
</dbReference>
<dbReference type="Pfam" id="PF01535">
    <property type="entry name" value="PPR"/>
    <property type="match status" value="1"/>
</dbReference>
<gene>
    <name evidence="3" type="primary">PCMP-E93_0</name>
    <name evidence="3" type="ORF">CK203_027668</name>
</gene>
<organism evidence="3 4">
    <name type="scientific">Vitis vinifera</name>
    <name type="common">Grape</name>
    <dbReference type="NCBI Taxonomy" id="29760"/>
    <lineage>
        <taxon>Eukaryota</taxon>
        <taxon>Viridiplantae</taxon>
        <taxon>Streptophyta</taxon>
        <taxon>Embryophyta</taxon>
        <taxon>Tracheophyta</taxon>
        <taxon>Spermatophyta</taxon>
        <taxon>Magnoliopsida</taxon>
        <taxon>eudicotyledons</taxon>
        <taxon>Gunneridae</taxon>
        <taxon>Pentapetalae</taxon>
        <taxon>rosids</taxon>
        <taxon>Vitales</taxon>
        <taxon>Vitaceae</taxon>
        <taxon>Viteae</taxon>
        <taxon>Vitis</taxon>
    </lineage>
</organism>
<sequence>MECDDNRILLPKRKSCMLCTRCVGAVSGHVGRCLWRKTDGYYYGLCSLPRLLNWVWLETGVGVHGYIEKTCSVHFWGMKERNVLTWTAMITGLARHGRGKEALELLDEMVAYGVKPNAVTFTSLFSACCHAGLVEEGLQLFHSMRSKFGVTPGIQHYGCIVDLLGRAGHLKEAYDFVRGMPVEPDAILWRSLLSACKVHRDVVMGEEVGKLLLQLQPQQSFADLVAASEDFIALSNVYASAERWEDVETVREAMKVKGIETKPGCSSVQTSG</sequence>
<dbReference type="FunFam" id="1.25.40.10:FF:000242">
    <property type="entry name" value="Pentatricopeptide repeat-containing protein"/>
    <property type="match status" value="1"/>
</dbReference>
<dbReference type="GO" id="GO:0003723">
    <property type="term" value="F:RNA binding"/>
    <property type="evidence" value="ECO:0007669"/>
    <property type="project" value="InterPro"/>
</dbReference>
<evidence type="ECO:0000313" key="4">
    <source>
        <dbReference type="Proteomes" id="UP000288805"/>
    </source>
</evidence>
<name>A0A438IH69_VITVI</name>
<reference evidence="3 4" key="1">
    <citation type="journal article" date="2018" name="PLoS Genet.">
        <title>Population sequencing reveals clonal diversity and ancestral inbreeding in the grapevine cultivar Chardonnay.</title>
        <authorList>
            <person name="Roach M.J."/>
            <person name="Johnson D.L."/>
            <person name="Bohlmann J."/>
            <person name="van Vuuren H.J."/>
            <person name="Jones S.J."/>
            <person name="Pretorius I.S."/>
            <person name="Schmidt S.A."/>
            <person name="Borneman A.R."/>
        </authorList>
    </citation>
    <scope>NUCLEOTIDE SEQUENCE [LARGE SCALE GENOMIC DNA]</scope>
    <source>
        <strain evidence="4">cv. Chardonnay</strain>
        <tissue evidence="3">Leaf</tissue>
    </source>
</reference>
<proteinExistence type="predicted"/>
<dbReference type="PANTHER" id="PTHR47926:SF537">
    <property type="entry name" value="PENTACOTRIPEPTIDE-REPEAT REGION OF PRORP DOMAIN-CONTAINING PROTEIN"/>
    <property type="match status" value="1"/>
</dbReference>
<dbReference type="Pfam" id="PF13041">
    <property type="entry name" value="PPR_2"/>
    <property type="match status" value="1"/>
</dbReference>
<dbReference type="PANTHER" id="PTHR47926">
    <property type="entry name" value="PENTATRICOPEPTIDE REPEAT-CONTAINING PROTEIN"/>
    <property type="match status" value="1"/>
</dbReference>
<dbReference type="Proteomes" id="UP000288805">
    <property type="component" value="Unassembled WGS sequence"/>
</dbReference>
<protein>
    <submittedName>
        <fullName evidence="3">Pentatricopeptide repeat-containing protein</fullName>
    </submittedName>
</protein>
<comment type="caution">
    <text evidence="3">The sequence shown here is derived from an EMBL/GenBank/DDBJ whole genome shotgun (WGS) entry which is preliminary data.</text>
</comment>
<feature type="repeat" description="PPR" evidence="2">
    <location>
        <begin position="82"/>
        <end position="116"/>
    </location>
</feature>